<evidence type="ECO:0000256" key="1">
    <source>
        <dbReference type="SAM" id="MobiDB-lite"/>
    </source>
</evidence>
<comment type="caution">
    <text evidence="2">The sequence shown here is derived from an EMBL/GenBank/DDBJ whole genome shotgun (WGS) entry which is preliminary data.</text>
</comment>
<dbReference type="AlphaFoldDB" id="A0A9P7QX22"/>
<feature type="compositionally biased region" description="Polar residues" evidence="1">
    <location>
        <begin position="88"/>
        <end position="104"/>
    </location>
</feature>
<feature type="region of interest" description="Disordered" evidence="1">
    <location>
        <begin position="74"/>
        <end position="104"/>
    </location>
</feature>
<keyword evidence="3" id="KW-1185">Reference proteome</keyword>
<name>A0A9P7QX22_9PEZI</name>
<evidence type="ECO:0000313" key="2">
    <source>
        <dbReference type="EMBL" id="KAG7044975.1"/>
    </source>
</evidence>
<reference evidence="2" key="1">
    <citation type="submission" date="2021-05" db="EMBL/GenBank/DDBJ databases">
        <title>Comparative genomics of three Colletotrichum scovillei strains and genetic complementation revealed genes involved fungal growth and virulence on chili pepper.</title>
        <authorList>
            <person name="Hsieh D.-K."/>
            <person name="Chuang S.-C."/>
            <person name="Chen C.-Y."/>
            <person name="Chao Y.-T."/>
            <person name="Lu M.-Y.J."/>
            <person name="Lee M.-H."/>
            <person name="Shih M.-C."/>
        </authorList>
    </citation>
    <scope>NUCLEOTIDE SEQUENCE</scope>
    <source>
        <strain evidence="2">Coll-153</strain>
    </source>
</reference>
<sequence>MLLSQWVSSQLRLLDEHARTNAPEPVFQCLDCGVIDISSTPHVPKSFSMSRRFSPRLQSAARLEERFARGKLMVPTKLTPEPVAPRSARSTPLKTGPVVTQTSL</sequence>
<proteinExistence type="predicted"/>
<dbReference type="EMBL" id="JAESDN010000010">
    <property type="protein sequence ID" value="KAG7044975.1"/>
    <property type="molecule type" value="Genomic_DNA"/>
</dbReference>
<organism evidence="2 3">
    <name type="scientific">Colletotrichum scovillei</name>
    <dbReference type="NCBI Taxonomy" id="1209932"/>
    <lineage>
        <taxon>Eukaryota</taxon>
        <taxon>Fungi</taxon>
        <taxon>Dikarya</taxon>
        <taxon>Ascomycota</taxon>
        <taxon>Pezizomycotina</taxon>
        <taxon>Sordariomycetes</taxon>
        <taxon>Hypocreomycetidae</taxon>
        <taxon>Glomerellales</taxon>
        <taxon>Glomerellaceae</taxon>
        <taxon>Colletotrichum</taxon>
        <taxon>Colletotrichum acutatum species complex</taxon>
    </lineage>
</organism>
<gene>
    <name evidence="2" type="ORF">JMJ77_004433</name>
</gene>
<evidence type="ECO:0000313" key="3">
    <source>
        <dbReference type="Proteomes" id="UP000699042"/>
    </source>
</evidence>
<protein>
    <submittedName>
        <fullName evidence="2">Uncharacterized protein</fullName>
    </submittedName>
</protein>
<dbReference type="Proteomes" id="UP000699042">
    <property type="component" value="Unassembled WGS sequence"/>
</dbReference>
<accession>A0A9P7QX22</accession>